<dbReference type="EMBL" id="JATAAI010000002">
    <property type="protein sequence ID" value="KAK1747881.1"/>
    <property type="molecule type" value="Genomic_DNA"/>
</dbReference>
<comment type="caution">
    <text evidence="1">The sequence shown here is derived from an EMBL/GenBank/DDBJ whole genome shotgun (WGS) entry which is preliminary data.</text>
</comment>
<dbReference type="Proteomes" id="UP001224775">
    <property type="component" value="Unassembled WGS sequence"/>
</dbReference>
<organism evidence="1 2">
    <name type="scientific">Skeletonema marinoi</name>
    <dbReference type="NCBI Taxonomy" id="267567"/>
    <lineage>
        <taxon>Eukaryota</taxon>
        <taxon>Sar</taxon>
        <taxon>Stramenopiles</taxon>
        <taxon>Ochrophyta</taxon>
        <taxon>Bacillariophyta</taxon>
        <taxon>Coscinodiscophyceae</taxon>
        <taxon>Thalassiosirophycidae</taxon>
        <taxon>Thalassiosirales</taxon>
        <taxon>Skeletonemataceae</taxon>
        <taxon>Skeletonema</taxon>
        <taxon>Skeletonema marinoi-dohrnii complex</taxon>
    </lineage>
</organism>
<sequence length="130" mass="14543">HLFAILSTHPSPRRRPTIKNTVATSKRTDTFGNMTTAASNTIAELQSRLSDLELSKTHNDVSGIIQKERTEMLLSLRKIMEAMKTDAAGGASSKELEKLRAENEELKKINAKQNYRIEHLVNNLRGVADK</sequence>
<proteinExistence type="predicted"/>
<reference evidence="1" key="1">
    <citation type="submission" date="2023-06" db="EMBL/GenBank/DDBJ databases">
        <title>Survivors Of The Sea: Transcriptome response of Skeletonema marinoi to long-term dormancy.</title>
        <authorList>
            <person name="Pinder M.I.M."/>
            <person name="Kourtchenko O."/>
            <person name="Robertson E.K."/>
            <person name="Larsson T."/>
            <person name="Maumus F."/>
            <person name="Osuna-Cruz C.M."/>
            <person name="Vancaester E."/>
            <person name="Stenow R."/>
            <person name="Vandepoele K."/>
            <person name="Ploug H."/>
            <person name="Bruchert V."/>
            <person name="Godhe A."/>
            <person name="Topel M."/>
        </authorList>
    </citation>
    <scope>NUCLEOTIDE SEQUENCE</scope>
    <source>
        <strain evidence="1">R05AC</strain>
    </source>
</reference>
<accession>A0AAD9DHD9</accession>
<dbReference type="AlphaFoldDB" id="A0AAD9DHD9"/>
<gene>
    <name evidence="1" type="ORF">QTG54_001844</name>
</gene>
<feature type="non-terminal residue" evidence="1">
    <location>
        <position position="1"/>
    </location>
</feature>
<evidence type="ECO:0000313" key="1">
    <source>
        <dbReference type="EMBL" id="KAK1747881.1"/>
    </source>
</evidence>
<evidence type="ECO:0000313" key="2">
    <source>
        <dbReference type="Proteomes" id="UP001224775"/>
    </source>
</evidence>
<protein>
    <submittedName>
        <fullName evidence="1">Uncharacterized protein</fullName>
    </submittedName>
</protein>
<keyword evidence="2" id="KW-1185">Reference proteome</keyword>
<name>A0AAD9DHD9_9STRA</name>